<feature type="transmembrane region" description="Helical" evidence="8">
    <location>
        <begin position="46"/>
        <end position="66"/>
    </location>
</feature>
<dbReference type="AlphaFoldDB" id="A0A934K5B4"/>
<dbReference type="PANTHER" id="PTHR30070">
    <property type="entry name" value="HEME EXPORTER PROTEIN B"/>
    <property type="match status" value="1"/>
</dbReference>
<dbReference type="PRINTS" id="PR01414">
    <property type="entry name" value="CCMBBIOGNSIS"/>
</dbReference>
<evidence type="ECO:0000256" key="6">
    <source>
        <dbReference type="ARBA" id="ARBA00022989"/>
    </source>
</evidence>
<evidence type="ECO:0000256" key="2">
    <source>
        <dbReference type="ARBA" id="ARBA00010544"/>
    </source>
</evidence>
<evidence type="ECO:0000256" key="1">
    <source>
        <dbReference type="ARBA" id="ARBA00004141"/>
    </source>
</evidence>
<evidence type="ECO:0000256" key="4">
    <source>
        <dbReference type="ARBA" id="ARBA00022692"/>
    </source>
</evidence>
<feature type="transmembrane region" description="Helical" evidence="8">
    <location>
        <begin position="120"/>
        <end position="145"/>
    </location>
</feature>
<gene>
    <name evidence="9" type="ORF">JF922_22015</name>
</gene>
<dbReference type="EMBL" id="JAEKNR010000217">
    <property type="protein sequence ID" value="MBJ7600732.1"/>
    <property type="molecule type" value="Genomic_DNA"/>
</dbReference>
<keyword evidence="5" id="KW-0201">Cytochrome c-type biogenesis</keyword>
<dbReference type="GO" id="GO:0005886">
    <property type="term" value="C:plasma membrane"/>
    <property type="evidence" value="ECO:0007669"/>
    <property type="project" value="TreeGrafter"/>
</dbReference>
<evidence type="ECO:0000256" key="3">
    <source>
        <dbReference type="ARBA" id="ARBA00022448"/>
    </source>
</evidence>
<keyword evidence="3" id="KW-0813">Transport</keyword>
<dbReference type="PANTHER" id="PTHR30070:SF1">
    <property type="entry name" value="CYTOCHROME C BIOGENESIS B-RELATED"/>
    <property type="match status" value="1"/>
</dbReference>
<proteinExistence type="inferred from homology"/>
<feature type="transmembrane region" description="Helical" evidence="8">
    <location>
        <begin position="87"/>
        <end position="114"/>
    </location>
</feature>
<feature type="transmembrane region" description="Helical" evidence="8">
    <location>
        <begin position="185"/>
        <end position="209"/>
    </location>
</feature>
<evidence type="ECO:0000256" key="8">
    <source>
        <dbReference type="SAM" id="Phobius"/>
    </source>
</evidence>
<dbReference type="Proteomes" id="UP000612893">
    <property type="component" value="Unassembled WGS sequence"/>
</dbReference>
<comment type="caution">
    <text evidence="9">The sequence shown here is derived from an EMBL/GenBank/DDBJ whole genome shotgun (WGS) entry which is preliminary data.</text>
</comment>
<dbReference type="GO" id="GO:0015232">
    <property type="term" value="F:heme transmembrane transporter activity"/>
    <property type="evidence" value="ECO:0007669"/>
    <property type="project" value="InterPro"/>
</dbReference>
<keyword evidence="6 8" id="KW-1133">Transmembrane helix</keyword>
<dbReference type="Pfam" id="PF03379">
    <property type="entry name" value="CcmB"/>
    <property type="match status" value="1"/>
</dbReference>
<evidence type="ECO:0000313" key="10">
    <source>
        <dbReference type="Proteomes" id="UP000612893"/>
    </source>
</evidence>
<comment type="subcellular location">
    <subcellularLocation>
        <location evidence="1">Membrane</location>
        <topology evidence="1">Multi-pass membrane protein</topology>
    </subcellularLocation>
</comment>
<dbReference type="InterPro" id="IPR003544">
    <property type="entry name" value="Cyt_c_biogenesis_CcmB"/>
</dbReference>
<reference evidence="9" key="1">
    <citation type="submission" date="2020-10" db="EMBL/GenBank/DDBJ databases">
        <title>Ca. Dormibacterota MAGs.</title>
        <authorList>
            <person name="Montgomery K."/>
        </authorList>
    </citation>
    <scope>NUCLEOTIDE SEQUENCE [LARGE SCALE GENOMIC DNA]</scope>
    <source>
        <strain evidence="9">SC8812_S17_10</strain>
    </source>
</reference>
<feature type="transmembrane region" description="Helical" evidence="8">
    <location>
        <begin position="152"/>
        <end position="173"/>
    </location>
</feature>
<keyword evidence="10" id="KW-1185">Reference proteome</keyword>
<feature type="transmembrane region" description="Helical" evidence="8">
    <location>
        <begin position="15"/>
        <end position="34"/>
    </location>
</feature>
<comment type="similarity">
    <text evidence="2">Belongs to the CcmB/CycW/HelB family.</text>
</comment>
<keyword evidence="7 8" id="KW-0472">Membrane</keyword>
<evidence type="ECO:0000313" key="9">
    <source>
        <dbReference type="EMBL" id="MBJ7600732.1"/>
    </source>
</evidence>
<sequence length="211" mass="21796">MAGKDLRSEWRGRELVPALAQFVVLALVIANFAFDLDVTSGPRLSPGILWLVLVFAGLVAFGRTFAAEREQATLEAMLLTPAGPAPIFLGKALAAAALLASCELVLLPAMAVFLGTPLSVAVFAAVLLSTIGMAALGCLFAALAAQTRARELLLPVLALPLWVPFVVIGGRAVQGAMGGAPLGGQPLAVLLDLDILFVVVASLAARFVLDD</sequence>
<name>A0A934K5B4_9BACT</name>
<protein>
    <submittedName>
        <fullName evidence="9">Heme exporter protein CcmB</fullName>
    </submittedName>
</protein>
<keyword evidence="4 8" id="KW-0812">Transmembrane</keyword>
<dbReference type="GO" id="GO:0017004">
    <property type="term" value="P:cytochrome complex assembly"/>
    <property type="evidence" value="ECO:0007669"/>
    <property type="project" value="UniProtKB-KW"/>
</dbReference>
<dbReference type="GO" id="GO:1903607">
    <property type="term" value="P:cytochrome c biosynthetic process"/>
    <property type="evidence" value="ECO:0007669"/>
    <property type="project" value="TreeGrafter"/>
</dbReference>
<evidence type="ECO:0000256" key="7">
    <source>
        <dbReference type="ARBA" id="ARBA00023136"/>
    </source>
</evidence>
<evidence type="ECO:0000256" key="5">
    <source>
        <dbReference type="ARBA" id="ARBA00022748"/>
    </source>
</evidence>
<accession>A0A934K5B4</accession>
<organism evidence="9 10">
    <name type="scientific">Candidatus Nephthysia bennettiae</name>
    <dbReference type="NCBI Taxonomy" id="3127016"/>
    <lineage>
        <taxon>Bacteria</taxon>
        <taxon>Bacillati</taxon>
        <taxon>Candidatus Dormiibacterota</taxon>
        <taxon>Candidatus Dormibacteria</taxon>
        <taxon>Candidatus Dormibacterales</taxon>
        <taxon>Candidatus Dormibacteraceae</taxon>
        <taxon>Candidatus Nephthysia</taxon>
    </lineage>
</organism>
<dbReference type="RefSeq" id="WP_338204681.1">
    <property type="nucleotide sequence ID" value="NZ_JAEKNR010000217.1"/>
</dbReference>